<accession>A0A6N3T9L5</accession>
<proteinExistence type="predicted"/>
<sequence>MDTATGESYEVKNYNIAKNSSGLISNVIKQIIQRASQLPKDTQQNVVIDVRGQNVSRETAMTIVKKIIEKSNGILSQENITFKGTLK</sequence>
<dbReference type="AlphaFoldDB" id="A0A6N3T9L5"/>
<reference evidence="1 3" key="1">
    <citation type="submission" date="2012-11" db="EMBL/GenBank/DDBJ databases">
        <title>Whole genome sequence of Acetobacter indonesiensis 5H-1.</title>
        <authorList>
            <person name="Azuma Y."/>
            <person name="Higashiura N."/>
            <person name="Hirakawa H."/>
            <person name="Matsushita K."/>
        </authorList>
    </citation>
    <scope>NUCLEOTIDE SEQUENCE [LARGE SCALE GENOMIC DNA]</scope>
    <source>
        <strain evidence="1 3">5H-1</strain>
    </source>
</reference>
<name>A0A6N3T9L5_9PROT</name>
<dbReference type="EMBL" id="BJXQ01000046">
    <property type="protein sequence ID" value="GEN04924.1"/>
    <property type="molecule type" value="Genomic_DNA"/>
</dbReference>
<gene>
    <name evidence="1" type="ORF">Abin_054_004</name>
    <name evidence="2" type="ORF">AIN02nite_29490</name>
</gene>
<protein>
    <submittedName>
        <fullName evidence="1">Adhesin/hemolysin</fullName>
    </submittedName>
</protein>
<evidence type="ECO:0000313" key="1">
    <source>
        <dbReference type="EMBL" id="GAN64152.1"/>
    </source>
</evidence>
<organism evidence="2 4">
    <name type="scientific">Acetobacter indonesiensis</name>
    <dbReference type="NCBI Taxonomy" id="104101"/>
    <lineage>
        <taxon>Bacteria</taxon>
        <taxon>Pseudomonadati</taxon>
        <taxon>Pseudomonadota</taxon>
        <taxon>Alphaproteobacteria</taxon>
        <taxon>Acetobacterales</taxon>
        <taxon>Acetobacteraceae</taxon>
        <taxon>Acetobacter</taxon>
    </lineage>
</organism>
<evidence type="ECO:0000313" key="2">
    <source>
        <dbReference type="EMBL" id="GEN04924.1"/>
    </source>
</evidence>
<comment type="caution">
    <text evidence="2">The sequence shown here is derived from an EMBL/GenBank/DDBJ whole genome shotgun (WGS) entry which is preliminary data.</text>
</comment>
<dbReference type="Proteomes" id="UP000321104">
    <property type="component" value="Unassembled WGS sequence"/>
</dbReference>
<keyword evidence="3" id="KW-1185">Reference proteome</keyword>
<evidence type="ECO:0000313" key="4">
    <source>
        <dbReference type="Proteomes" id="UP000321104"/>
    </source>
</evidence>
<dbReference type="EMBL" id="BAMW01000051">
    <property type="protein sequence ID" value="GAN64152.1"/>
    <property type="molecule type" value="Genomic_DNA"/>
</dbReference>
<reference evidence="2 4" key="2">
    <citation type="submission" date="2019-07" db="EMBL/GenBank/DDBJ databases">
        <title>Whole genome shotgun sequence of Acetobacter indonesiensis NBRC 16471.</title>
        <authorList>
            <person name="Hosoyama A."/>
            <person name="Uohara A."/>
            <person name="Ohji S."/>
            <person name="Ichikawa N."/>
        </authorList>
    </citation>
    <scope>NUCLEOTIDE SEQUENCE [LARGE SCALE GENOMIC DNA]</scope>
    <source>
        <strain evidence="2 4">NBRC 16471</strain>
    </source>
</reference>
<dbReference type="RefSeq" id="WP_143217232.1">
    <property type="nucleotide sequence ID" value="NZ_BAMW01000051.1"/>
</dbReference>
<evidence type="ECO:0000313" key="3">
    <source>
        <dbReference type="Proteomes" id="UP000032673"/>
    </source>
</evidence>
<dbReference type="Proteomes" id="UP000032673">
    <property type="component" value="Unassembled WGS sequence"/>
</dbReference>